<dbReference type="SUPFAM" id="SSF51120">
    <property type="entry name" value="beta-Roll"/>
    <property type="match status" value="1"/>
</dbReference>
<dbReference type="InterPro" id="IPR001343">
    <property type="entry name" value="Hemolysn_Ca-bd"/>
</dbReference>
<dbReference type="PROSITE" id="PS51470">
    <property type="entry name" value="FG_GAP"/>
    <property type="match status" value="3"/>
</dbReference>
<evidence type="ECO:0000256" key="1">
    <source>
        <dbReference type="ARBA" id="ARBA00022729"/>
    </source>
</evidence>
<dbReference type="GO" id="GO:0005509">
    <property type="term" value="F:calcium ion binding"/>
    <property type="evidence" value="ECO:0007669"/>
    <property type="project" value="InterPro"/>
</dbReference>
<keyword evidence="6" id="KW-1185">Reference proteome</keyword>
<dbReference type="PANTHER" id="PTHR23221">
    <property type="entry name" value="GLYCOSYLPHOSPHATIDYLINOSITOL PHOSPHOLIPASE D"/>
    <property type="match status" value="1"/>
</dbReference>
<evidence type="ECO:0000313" key="6">
    <source>
        <dbReference type="Proteomes" id="UP000436016"/>
    </source>
</evidence>
<dbReference type="InterPro" id="IPR013519">
    <property type="entry name" value="Int_alpha_beta-p"/>
</dbReference>
<dbReference type="Pfam" id="PF00353">
    <property type="entry name" value="HemolysinCabind"/>
    <property type="match status" value="3"/>
</dbReference>
<evidence type="ECO:0000256" key="3">
    <source>
        <dbReference type="ARBA" id="ARBA00022801"/>
    </source>
</evidence>
<accession>A0A6B0U0B8</accession>
<dbReference type="PROSITE" id="PS00330">
    <property type="entry name" value="HEMOLYSIN_CALCIUM"/>
    <property type="match status" value="1"/>
</dbReference>
<dbReference type="NCBIfam" id="TIGR01965">
    <property type="entry name" value="VCBS_repeat"/>
    <property type="match status" value="2"/>
</dbReference>
<gene>
    <name evidence="5" type="ORF">GSH16_14685</name>
</gene>
<evidence type="ECO:0000256" key="4">
    <source>
        <dbReference type="ARBA" id="ARBA00023180"/>
    </source>
</evidence>
<proteinExistence type="predicted"/>
<keyword evidence="3" id="KW-0378">Hydrolase</keyword>
<dbReference type="RefSeq" id="WP_160856357.1">
    <property type="nucleotide sequence ID" value="NZ_WUWG01000007.1"/>
</dbReference>
<dbReference type="PRINTS" id="PR01185">
    <property type="entry name" value="INTEGRINA"/>
</dbReference>
<evidence type="ECO:0008006" key="7">
    <source>
        <dbReference type="Google" id="ProtNLM"/>
    </source>
</evidence>
<dbReference type="InterPro" id="IPR000413">
    <property type="entry name" value="Integrin_alpha"/>
</dbReference>
<sequence length="954" mass="94940">MAGSAYFTLTGSILDQYGSSVAGAGDFDNDGGDGIGGPLGIGDFIFGTSGDGTVLAYIMSGYSSTAAGFASTLDTASDDGMRFTVTGGSGGSDITVAGGFDFNGDGISDVAIGAPGSDTVYVLYGGAGAFDTDLDAADIDGTNGTIIDGSAIGGGFGSSLAVGDFDDDGFADLLIGAPGDGSGGQANAGSVTIVWGNDAGGSLSTPVVPQIEGRSGGDALGTSVASAGDINGDGVEDFIIGAPGADSGASDAGSAYIIFGQDGVRPPAVDLSSLDGTNGFRIDGLDLADGLGGAVSGIGDFNDDGVDDLLVAAPLGDDGANNSGEVYIQFGRDTGATTDFDAVLGADGLGLTGMVLSGGGISDMSGLYAVGVGDVSGDGIADILIGATDGSDGKAFLVFGGSAVGTPSGGTLRFDLDSLNGSNGFLISGIDDGLASGSVRGASIGDVNNDGINDLAFGANEAGDVVNGRVTGLLGGSANFQTLDSADGTEDGEIDMALLAASPQPDVDFVATDTTIIIGGTSTGVIDLRIDPQSLEADGTITITDTDAVGAQPTFDTQTGTTPEATGTYGSIIVDNESWTYALGGLLDVQFLGEGEAAYDRLVLTASNGTQRAITITIIGEDDPTVVTTDGTTDPIAISEDYRFVTGTLSVTDPDQNDSADVAGLSGSGTYGRLVVNSDGDGYTYFLDADVQYLNDGETLTDTITLDASGNPVVIEVEIEGQNDPENNENYSAPETLFFALGDDDIFFGDGDDRVDGGRGNDRINVGDGNNVTTDAFGDDRVYAGDGNDLLSDFSGTNLLVGGGGNDWLRGGVGQDTLYGGAGNDLLDGDAFSSILGGDDILSGGAGDDILRGGLGSDEFVFQTNEGSDIIADFNGFKGTGGYAGVVTGADFDPRFDTVVLEGFSGINTGANALAFVSQGANGAVFDAQGTEITFWGVDANDLSASNFDIVILI</sequence>
<dbReference type="Gene3D" id="2.130.10.130">
    <property type="entry name" value="Integrin alpha, N-terminal"/>
    <property type="match status" value="3"/>
</dbReference>
<dbReference type="AlphaFoldDB" id="A0A6B0U0B8"/>
<dbReference type="PRINTS" id="PR00313">
    <property type="entry name" value="CABNDNGRPT"/>
</dbReference>
<dbReference type="SUPFAM" id="SSF69318">
    <property type="entry name" value="Integrin alpha N-terminal domain"/>
    <property type="match status" value="1"/>
</dbReference>
<dbReference type="InterPro" id="IPR013517">
    <property type="entry name" value="FG-GAP"/>
</dbReference>
<dbReference type="InterPro" id="IPR018511">
    <property type="entry name" value="Hemolysin-typ_Ca-bd_CS"/>
</dbReference>
<dbReference type="PANTHER" id="PTHR23221:SF7">
    <property type="entry name" value="PHOSPHATIDYLINOSITOL-GLYCAN-SPECIFIC PHOSPHOLIPASE D"/>
    <property type="match status" value="1"/>
</dbReference>
<dbReference type="InterPro" id="IPR011049">
    <property type="entry name" value="Serralysin-like_metalloprot_C"/>
</dbReference>
<evidence type="ECO:0000313" key="5">
    <source>
        <dbReference type="EMBL" id="MXU66693.1"/>
    </source>
</evidence>
<dbReference type="InterPro" id="IPR028994">
    <property type="entry name" value="Integrin_alpha_N"/>
</dbReference>
<dbReference type="GO" id="GO:0016787">
    <property type="term" value="F:hydrolase activity"/>
    <property type="evidence" value="ECO:0007669"/>
    <property type="project" value="UniProtKB-KW"/>
</dbReference>
<reference evidence="5 6" key="1">
    <citation type="submission" date="2019-12" db="EMBL/GenBank/DDBJ databases">
        <title>Strain KN286 was isolated from seawater, which was collected from Caroline Seamount in the tropical western Pacific.</title>
        <authorList>
            <person name="Wang Q."/>
        </authorList>
    </citation>
    <scope>NUCLEOTIDE SEQUENCE [LARGE SCALE GENOMIC DNA]</scope>
    <source>
        <strain evidence="5 6">KN286</strain>
    </source>
</reference>
<keyword evidence="4" id="KW-0325">Glycoprotein</keyword>
<dbReference type="EMBL" id="WUWG01000007">
    <property type="protein sequence ID" value="MXU66693.1"/>
    <property type="molecule type" value="Genomic_DNA"/>
</dbReference>
<protein>
    <recommendedName>
        <fullName evidence="7">VCBS repeat-containing protein</fullName>
    </recommendedName>
</protein>
<dbReference type="Gene3D" id="2.150.10.10">
    <property type="entry name" value="Serralysin-like metalloprotease, C-terminal"/>
    <property type="match status" value="2"/>
</dbReference>
<keyword evidence="2" id="KW-0677">Repeat</keyword>
<organism evidence="5 6">
    <name type="scientific">Oceanomicrobium pacificus</name>
    <dbReference type="NCBI Taxonomy" id="2692916"/>
    <lineage>
        <taxon>Bacteria</taxon>
        <taxon>Pseudomonadati</taxon>
        <taxon>Pseudomonadota</taxon>
        <taxon>Alphaproteobacteria</taxon>
        <taxon>Rhodobacterales</taxon>
        <taxon>Paracoccaceae</taxon>
        <taxon>Oceanomicrobium</taxon>
    </lineage>
</organism>
<dbReference type="GO" id="GO:0008305">
    <property type="term" value="C:integrin complex"/>
    <property type="evidence" value="ECO:0007669"/>
    <property type="project" value="InterPro"/>
</dbReference>
<dbReference type="Proteomes" id="UP000436016">
    <property type="component" value="Unassembled WGS sequence"/>
</dbReference>
<dbReference type="SMART" id="SM00191">
    <property type="entry name" value="Int_alpha"/>
    <property type="match status" value="7"/>
</dbReference>
<dbReference type="Pfam" id="PF01839">
    <property type="entry name" value="FG-GAP"/>
    <property type="match status" value="4"/>
</dbReference>
<keyword evidence="1" id="KW-0732">Signal</keyword>
<comment type="caution">
    <text evidence="5">The sequence shown here is derived from an EMBL/GenBank/DDBJ whole genome shotgun (WGS) entry which is preliminary data.</text>
</comment>
<dbReference type="InterPro" id="IPR010221">
    <property type="entry name" value="VCBS_dom"/>
</dbReference>
<name>A0A6B0U0B8_9RHOB</name>
<evidence type="ECO:0000256" key="2">
    <source>
        <dbReference type="ARBA" id="ARBA00022737"/>
    </source>
</evidence>
<dbReference type="GO" id="GO:0007155">
    <property type="term" value="P:cell adhesion"/>
    <property type="evidence" value="ECO:0007669"/>
    <property type="project" value="InterPro"/>
</dbReference>